<evidence type="ECO:0000256" key="6">
    <source>
        <dbReference type="ARBA" id="ARBA00023163"/>
    </source>
</evidence>
<dbReference type="InterPro" id="IPR055122">
    <property type="entry name" value="Med14_N"/>
</dbReference>
<keyword evidence="12" id="KW-1185">Reference proteome</keyword>
<keyword evidence="6 9" id="KW-0804">Transcription</keyword>
<evidence type="ECO:0000256" key="2">
    <source>
        <dbReference type="ARBA" id="ARBA00007813"/>
    </source>
</evidence>
<comment type="function">
    <text evidence="9">Component of the Mediator complex, a coactivator involved in the regulated transcription of nearly all RNA polymerase II-dependent genes. Mediator functions as a bridge to convey information from gene-specific regulatory proteins to the basal RNA polymerase II transcription machinery. Mediator is recruited to promoters by direct interactions with regulatory proteins and serves as a scaffold for the assembly of a functional preinitiation complex with RNA polymerase II and the general transcription factors.</text>
</comment>
<dbReference type="GeneID" id="90038178"/>
<gene>
    <name evidence="11" type="ORF">BZA70DRAFT_278820</name>
</gene>
<keyword evidence="7 9" id="KW-0539">Nucleus</keyword>
<evidence type="ECO:0000256" key="5">
    <source>
        <dbReference type="ARBA" id="ARBA00023159"/>
    </source>
</evidence>
<comment type="subunit">
    <text evidence="9">Component of the Mediator complex.</text>
</comment>
<protein>
    <recommendedName>
        <fullName evidence="3 9">Mediator of RNA polymerase II transcription subunit 14</fullName>
    </recommendedName>
    <alternativeName>
        <fullName evidence="8 9">Mediator complex subunit 14</fullName>
    </alternativeName>
</protein>
<keyword evidence="4 9" id="KW-0805">Transcription regulation</keyword>
<dbReference type="Pfam" id="PF08638">
    <property type="entry name" value="Med14"/>
    <property type="match status" value="1"/>
</dbReference>
<evidence type="ECO:0000256" key="3">
    <source>
        <dbReference type="ARBA" id="ARBA00019619"/>
    </source>
</evidence>
<reference evidence="11 12" key="1">
    <citation type="submission" date="2024-03" db="EMBL/GenBank/DDBJ databases">
        <title>Genome-scale model development and genomic sequencing of the oleaginous clade Lipomyces.</title>
        <authorList>
            <consortium name="Lawrence Berkeley National Laboratory"/>
            <person name="Czajka J.J."/>
            <person name="Han Y."/>
            <person name="Kim J."/>
            <person name="Mondo S.J."/>
            <person name="Hofstad B.A."/>
            <person name="Robles A."/>
            <person name="Haridas S."/>
            <person name="Riley R."/>
            <person name="LaButti K."/>
            <person name="Pangilinan J."/>
            <person name="Andreopoulos W."/>
            <person name="Lipzen A."/>
            <person name="Yan J."/>
            <person name="Wang M."/>
            <person name="Ng V."/>
            <person name="Grigoriev I.V."/>
            <person name="Spatafora J.W."/>
            <person name="Magnuson J.K."/>
            <person name="Baker S.E."/>
            <person name="Pomraning K.R."/>
        </authorList>
    </citation>
    <scope>NUCLEOTIDE SEQUENCE [LARGE SCALE GENOMIC DNA]</scope>
    <source>
        <strain evidence="11 12">Phaff 52-87</strain>
    </source>
</reference>
<accession>A0ABR1F578</accession>
<dbReference type="PANTHER" id="PTHR12809:SF2">
    <property type="entry name" value="MEDIATOR OF RNA POLYMERASE II TRANSCRIPTION SUBUNIT 14"/>
    <property type="match status" value="1"/>
</dbReference>
<evidence type="ECO:0000256" key="4">
    <source>
        <dbReference type="ARBA" id="ARBA00023015"/>
    </source>
</evidence>
<dbReference type="Proteomes" id="UP001498771">
    <property type="component" value="Unassembled WGS sequence"/>
</dbReference>
<organism evidence="11 12">
    <name type="scientific">Myxozyma melibiosi</name>
    <dbReference type="NCBI Taxonomy" id="54550"/>
    <lineage>
        <taxon>Eukaryota</taxon>
        <taxon>Fungi</taxon>
        <taxon>Dikarya</taxon>
        <taxon>Ascomycota</taxon>
        <taxon>Saccharomycotina</taxon>
        <taxon>Lipomycetes</taxon>
        <taxon>Lipomycetales</taxon>
        <taxon>Lipomycetaceae</taxon>
        <taxon>Myxozyma</taxon>
    </lineage>
</organism>
<comment type="similarity">
    <text evidence="2 9">Belongs to the Mediator complex subunit 14 family.</text>
</comment>
<evidence type="ECO:0000256" key="1">
    <source>
        <dbReference type="ARBA" id="ARBA00004123"/>
    </source>
</evidence>
<feature type="domain" description="Mediator complex subunit MED14 N-terminal" evidence="10">
    <location>
        <begin position="39"/>
        <end position="224"/>
    </location>
</feature>
<evidence type="ECO:0000256" key="9">
    <source>
        <dbReference type="RuleBase" id="RU365082"/>
    </source>
</evidence>
<dbReference type="PANTHER" id="PTHR12809">
    <property type="entry name" value="MEDIATOR COMPLEX SUBUNIT"/>
    <property type="match status" value="1"/>
</dbReference>
<evidence type="ECO:0000313" key="12">
    <source>
        <dbReference type="Proteomes" id="UP001498771"/>
    </source>
</evidence>
<dbReference type="InterPro" id="IPR013947">
    <property type="entry name" value="Mediator_Med14"/>
</dbReference>
<dbReference type="EMBL" id="JBBJBU010000006">
    <property type="protein sequence ID" value="KAK7204994.1"/>
    <property type="molecule type" value="Genomic_DNA"/>
</dbReference>
<evidence type="ECO:0000256" key="7">
    <source>
        <dbReference type="ARBA" id="ARBA00023242"/>
    </source>
</evidence>
<comment type="subcellular location">
    <subcellularLocation>
        <location evidence="1 9">Nucleus</location>
    </subcellularLocation>
</comment>
<evidence type="ECO:0000259" key="10">
    <source>
        <dbReference type="Pfam" id="PF08638"/>
    </source>
</evidence>
<dbReference type="RefSeq" id="XP_064768027.1">
    <property type="nucleotide sequence ID" value="XM_064912666.1"/>
</dbReference>
<keyword evidence="5 9" id="KW-0010">Activator</keyword>
<proteinExistence type="inferred from homology"/>
<sequence length="881" mass="98063">MSVTNHPGGVGGTESQEIVQSSKAMVSQPPTIPHISENFIPLSVVVTKLVENTYTDLVNLLDTLPASNDFTKKRKLFTFLIHARQQFIKLLVLGQWAKSAKDISKVIDVVAWLNGQANCFSNAVMQLQMVKHGLGGARLRNPDIATALEVLVVGEPRLSTFNFIPPKPLTPRQILDALHDLNVLLSLRLSSSKGLPPQFRKFKIADGRATFTVDGEFEVDLGIASEEPNAQFFLIEFRFIFKPESTVTPAIRMTLERVGNEILATKGMRELYDYLHNFTLSYKLLILNQQFGKLASGIWAGTLSITHFPERQVIVINYWTELPGRKSVAEFGILQARVLGVRWLPRDFPHETFSIDQDDISAQKALSQMLIVHIQQLLHTIYTVFTASPIHSVLPNLIVPVDDLKLRIELTPSSTTYLTVEHLTGRMILQGSTDLIQSAEKTLNAQTDLNLAPQILCNLRHLSVQREIEDFAKAADWEIVKVSNIRAEDIRQKYGTGVRQITTIRQRDWIPAWFVVVTISDSAVNLWLTELQPADSGWRIAFNEAIDGAALEILYSAEKLAELATLASARITFHVIASCMEERKVSYELIRPSSKSSSELGYTSLQFDFSSVAKLSWARSIFKLDFIPAASPSEKSTVIVTGSMEPSAALKSVSASSSDVEIDLVNGKFSLKFSVPPASEVLNLMLDRLGRIERAVNFIRTLESYALEVQEVSLSRISFVYAPGLTMVISIDAEARMMLSLDKNSPHRRIQFFLQDVLDNDGLKPLIVLLNATLPILKAASMIDAGEVYFLPRSARKFRIVYQQQKHAIDIYLRDKNQRKMAYISDASSSGEAGSAYQRAEKCNGIWNTSSAGVVGLEVGVACEIATAEEVLMRIHKAIMS</sequence>
<comment type="caution">
    <text evidence="11">The sequence shown here is derived from an EMBL/GenBank/DDBJ whole genome shotgun (WGS) entry which is preliminary data.</text>
</comment>
<name>A0ABR1F578_9ASCO</name>
<evidence type="ECO:0000256" key="8">
    <source>
        <dbReference type="ARBA" id="ARBA00032007"/>
    </source>
</evidence>
<evidence type="ECO:0000313" key="11">
    <source>
        <dbReference type="EMBL" id="KAK7204994.1"/>
    </source>
</evidence>